<dbReference type="EMBL" id="JOJR01000040">
    <property type="protein sequence ID" value="RCN48958.1"/>
    <property type="molecule type" value="Genomic_DNA"/>
</dbReference>
<sequence>MNAPKFENVCRKTVKRHVGTARTPQSGHPNAENLRTAEIGSLTGFARIRSTMKATGRNTAANRVVCVSRETPARFPMNHEPFMSNDLTAFV</sequence>
<gene>
    <name evidence="1" type="ORF">ANCCAN_04940</name>
</gene>
<reference evidence="1 2" key="1">
    <citation type="submission" date="2014-10" db="EMBL/GenBank/DDBJ databases">
        <title>Draft genome of the hookworm Ancylostoma caninum.</title>
        <authorList>
            <person name="Mitreva M."/>
        </authorList>
    </citation>
    <scope>NUCLEOTIDE SEQUENCE [LARGE SCALE GENOMIC DNA]</scope>
    <source>
        <strain evidence="1 2">Baltimore</strain>
    </source>
</reference>
<dbReference type="Proteomes" id="UP000252519">
    <property type="component" value="Unassembled WGS sequence"/>
</dbReference>
<evidence type="ECO:0000313" key="1">
    <source>
        <dbReference type="EMBL" id="RCN48958.1"/>
    </source>
</evidence>
<dbReference type="AlphaFoldDB" id="A0A368GZJ3"/>
<keyword evidence="2" id="KW-1185">Reference proteome</keyword>
<name>A0A368GZJ3_ANCCA</name>
<proteinExistence type="predicted"/>
<protein>
    <submittedName>
        <fullName evidence="1">Uncharacterized protein</fullName>
    </submittedName>
</protein>
<organism evidence="1 2">
    <name type="scientific">Ancylostoma caninum</name>
    <name type="common">Dog hookworm</name>
    <dbReference type="NCBI Taxonomy" id="29170"/>
    <lineage>
        <taxon>Eukaryota</taxon>
        <taxon>Metazoa</taxon>
        <taxon>Ecdysozoa</taxon>
        <taxon>Nematoda</taxon>
        <taxon>Chromadorea</taxon>
        <taxon>Rhabditida</taxon>
        <taxon>Rhabditina</taxon>
        <taxon>Rhabditomorpha</taxon>
        <taxon>Strongyloidea</taxon>
        <taxon>Ancylostomatidae</taxon>
        <taxon>Ancylostomatinae</taxon>
        <taxon>Ancylostoma</taxon>
    </lineage>
</organism>
<evidence type="ECO:0000313" key="2">
    <source>
        <dbReference type="Proteomes" id="UP000252519"/>
    </source>
</evidence>
<comment type="caution">
    <text evidence="1">The sequence shown here is derived from an EMBL/GenBank/DDBJ whole genome shotgun (WGS) entry which is preliminary data.</text>
</comment>
<accession>A0A368GZJ3</accession>